<comment type="similarity">
    <text evidence="3">Belongs to the multi antimicrobial extrusion (MATE) (TC 2.A.66.1) family.</text>
</comment>
<feature type="transmembrane region" description="Helical" evidence="13">
    <location>
        <begin position="55"/>
        <end position="79"/>
    </location>
</feature>
<evidence type="ECO:0000256" key="10">
    <source>
        <dbReference type="ARBA" id="ARBA00023065"/>
    </source>
</evidence>
<dbReference type="Pfam" id="PF01554">
    <property type="entry name" value="MatE"/>
    <property type="match status" value="2"/>
</dbReference>
<dbReference type="Proteomes" id="UP000005561">
    <property type="component" value="Unassembled WGS sequence"/>
</dbReference>
<evidence type="ECO:0000256" key="12">
    <source>
        <dbReference type="ARBA" id="ARBA00031636"/>
    </source>
</evidence>
<evidence type="ECO:0000256" key="1">
    <source>
        <dbReference type="ARBA" id="ARBA00003408"/>
    </source>
</evidence>
<reference evidence="14" key="1">
    <citation type="submission" date="2009-07" db="EMBL/GenBank/DDBJ databases">
        <authorList>
            <person name="Weinstock G."/>
            <person name="Sodergren E."/>
            <person name="Clifton S."/>
            <person name="Fulton L."/>
            <person name="Fulton B."/>
            <person name="Courtney L."/>
            <person name="Fronick C."/>
            <person name="Harrison M."/>
            <person name="Strong C."/>
            <person name="Farmer C."/>
            <person name="Delahaunty K."/>
            <person name="Markovic C."/>
            <person name="Hall O."/>
            <person name="Minx P."/>
            <person name="Tomlinson C."/>
            <person name="Mitreva M."/>
            <person name="Nelson J."/>
            <person name="Hou S."/>
            <person name="Wollam A."/>
            <person name="Pepin K.H."/>
            <person name="Johnson M."/>
            <person name="Bhonagiri V."/>
            <person name="Nash W.E."/>
            <person name="Warren W."/>
            <person name="Chinwalla A."/>
            <person name="Mardis E.R."/>
            <person name="Wilson R.K."/>
        </authorList>
    </citation>
    <scope>NUCLEOTIDE SEQUENCE [LARGE SCALE GENOMIC DNA]</scope>
    <source>
        <strain evidence="14">DSM 14469</strain>
    </source>
</reference>
<dbReference type="EMBL" id="ACCL02000008">
    <property type="protein sequence ID" value="EET60911.1"/>
    <property type="molecule type" value="Genomic_DNA"/>
</dbReference>
<evidence type="ECO:0000256" key="9">
    <source>
        <dbReference type="ARBA" id="ARBA00022989"/>
    </source>
</evidence>
<evidence type="ECO:0000256" key="5">
    <source>
        <dbReference type="ARBA" id="ARBA00022448"/>
    </source>
</evidence>
<keyword evidence="8 13" id="KW-0812">Transmembrane</keyword>
<dbReference type="GO" id="GO:0005886">
    <property type="term" value="C:plasma membrane"/>
    <property type="evidence" value="ECO:0007669"/>
    <property type="project" value="UniProtKB-SubCell"/>
</dbReference>
<comment type="caution">
    <text evidence="14">The sequence shown here is derived from an EMBL/GenBank/DDBJ whole genome shotgun (WGS) entry which is preliminary data.</text>
</comment>
<evidence type="ECO:0000256" key="2">
    <source>
        <dbReference type="ARBA" id="ARBA00004651"/>
    </source>
</evidence>
<organism evidence="14 15">
    <name type="scientific">Marvinbryantia formatexigens DSM 14469</name>
    <dbReference type="NCBI Taxonomy" id="478749"/>
    <lineage>
        <taxon>Bacteria</taxon>
        <taxon>Bacillati</taxon>
        <taxon>Bacillota</taxon>
        <taxon>Clostridia</taxon>
        <taxon>Lachnospirales</taxon>
        <taxon>Lachnospiraceae</taxon>
        <taxon>Marvinbryantia</taxon>
    </lineage>
</organism>
<evidence type="ECO:0000313" key="15">
    <source>
        <dbReference type="Proteomes" id="UP000005561"/>
    </source>
</evidence>
<evidence type="ECO:0000256" key="11">
    <source>
        <dbReference type="ARBA" id="ARBA00023136"/>
    </source>
</evidence>
<keyword evidence="11 13" id="KW-0472">Membrane</keyword>
<feature type="transmembrane region" description="Helical" evidence="13">
    <location>
        <begin position="91"/>
        <end position="111"/>
    </location>
</feature>
<dbReference type="NCBIfam" id="TIGR00797">
    <property type="entry name" value="matE"/>
    <property type="match status" value="1"/>
</dbReference>
<gene>
    <name evidence="14" type="ORF">BRYFOR_06977</name>
</gene>
<feature type="transmembrane region" description="Helical" evidence="13">
    <location>
        <begin position="214"/>
        <end position="234"/>
    </location>
</feature>
<evidence type="ECO:0000256" key="6">
    <source>
        <dbReference type="ARBA" id="ARBA00022449"/>
    </source>
</evidence>
<feature type="transmembrane region" description="Helical" evidence="13">
    <location>
        <begin position="367"/>
        <end position="387"/>
    </location>
</feature>
<name>C6LEC8_9FIRM</name>
<dbReference type="PIRSF" id="PIRSF006603">
    <property type="entry name" value="DinF"/>
    <property type="match status" value="1"/>
</dbReference>
<feature type="transmembrane region" description="Helical" evidence="13">
    <location>
        <begin position="240"/>
        <end position="262"/>
    </location>
</feature>
<dbReference type="PANTHER" id="PTHR43298:SF2">
    <property type="entry name" value="FMN_FAD EXPORTER YEEO-RELATED"/>
    <property type="match status" value="1"/>
</dbReference>
<evidence type="ECO:0000256" key="8">
    <source>
        <dbReference type="ARBA" id="ARBA00022692"/>
    </source>
</evidence>
<dbReference type="AlphaFoldDB" id="C6LEC8"/>
<dbReference type="PANTHER" id="PTHR43298">
    <property type="entry name" value="MULTIDRUG RESISTANCE PROTEIN NORM-RELATED"/>
    <property type="match status" value="1"/>
</dbReference>
<evidence type="ECO:0000313" key="14">
    <source>
        <dbReference type="EMBL" id="EET60911.1"/>
    </source>
</evidence>
<dbReference type="InterPro" id="IPR002528">
    <property type="entry name" value="MATE_fam"/>
</dbReference>
<keyword evidence="9 13" id="KW-1133">Transmembrane helix</keyword>
<dbReference type="InterPro" id="IPR048279">
    <property type="entry name" value="MdtK-like"/>
</dbReference>
<proteinExistence type="inferred from homology"/>
<evidence type="ECO:0000256" key="7">
    <source>
        <dbReference type="ARBA" id="ARBA00022475"/>
    </source>
</evidence>
<evidence type="ECO:0000256" key="13">
    <source>
        <dbReference type="SAM" id="Phobius"/>
    </source>
</evidence>
<feature type="transmembrane region" description="Helical" evidence="13">
    <location>
        <begin position="435"/>
        <end position="458"/>
    </location>
</feature>
<dbReference type="GO" id="GO:0042910">
    <property type="term" value="F:xenobiotic transmembrane transporter activity"/>
    <property type="evidence" value="ECO:0007669"/>
    <property type="project" value="InterPro"/>
</dbReference>
<keyword evidence="5" id="KW-0813">Transport</keyword>
<dbReference type="CDD" id="cd13140">
    <property type="entry name" value="MATE_like_1"/>
    <property type="match status" value="1"/>
</dbReference>
<dbReference type="GO" id="GO:0006811">
    <property type="term" value="P:monoatomic ion transport"/>
    <property type="evidence" value="ECO:0007669"/>
    <property type="project" value="UniProtKB-KW"/>
</dbReference>
<dbReference type="STRING" id="168384.SAMN05660368_00406"/>
<sequence>MDIEFSSGSVIIRQAASFKAARQNSFNTKCLHNQIEAERYIMNKKRSLDLTSGPIFRTLAALAMPIMASSFLATAYNITDMAWTGMLGSKAVAGIGVGGMFVWLSQGVVLFPRMGGQVNMAQCCGSGRLQEARDYAAASLQLTILLGVLYGGACLLFLHPLLSFFQMNDAETYEAAQIYTTITCGLIIFSFLTQTLTGLYTAQGDSRTPFKANLVGLISNMILDPLLILGVGPFPRLEAAGAAIATVSAQVIVLTVLLVEILRAAPEGNLLKTVRIFKRVSGSCYRNISRIGIPSALQSAAYCIISMILTRMVSAFGPGAIATQRVGGQIESLSWNTADGFGAALNAFVAQNFGAKKVQRIREGYRISMRALVVWGLLITAAFLLLPRSISRLFFYEPEVIETSTNYLTIIGFSEVFMSVELMTVGALSGLGKTTLCSAISILFTGARIPLALLLSLTSLGLSGIWWALTLTSVAKGIIFYFTFQIVSRRVSKNQTANMVSDRRKTQ</sequence>
<feature type="transmembrane region" description="Helical" evidence="13">
    <location>
        <begin position="464"/>
        <end position="484"/>
    </location>
</feature>
<comment type="function">
    <text evidence="1">Multidrug efflux pump.</text>
</comment>
<comment type="subcellular location">
    <subcellularLocation>
        <location evidence="2">Cell membrane</location>
        <topology evidence="2">Multi-pass membrane protein</topology>
    </subcellularLocation>
</comment>
<dbReference type="eggNOG" id="COG0534">
    <property type="taxonomic scope" value="Bacteria"/>
</dbReference>
<evidence type="ECO:0000256" key="4">
    <source>
        <dbReference type="ARBA" id="ARBA00020268"/>
    </source>
</evidence>
<keyword evidence="6" id="KW-0050">Antiport</keyword>
<dbReference type="GO" id="GO:0015297">
    <property type="term" value="F:antiporter activity"/>
    <property type="evidence" value="ECO:0007669"/>
    <property type="project" value="UniProtKB-KW"/>
</dbReference>
<keyword evidence="15" id="KW-1185">Reference proteome</keyword>
<protein>
    <recommendedName>
        <fullName evidence="4">Probable multidrug resistance protein NorM</fullName>
    </recommendedName>
    <alternativeName>
        <fullName evidence="12">Multidrug-efflux transporter</fullName>
    </alternativeName>
</protein>
<evidence type="ECO:0000256" key="3">
    <source>
        <dbReference type="ARBA" id="ARBA00010199"/>
    </source>
</evidence>
<keyword evidence="10" id="KW-0406">Ion transport</keyword>
<feature type="transmembrane region" description="Helical" evidence="13">
    <location>
        <begin position="178"/>
        <end position="202"/>
    </location>
</feature>
<feature type="transmembrane region" description="Helical" evidence="13">
    <location>
        <begin position="407"/>
        <end position="428"/>
    </location>
</feature>
<accession>C6LEC8</accession>
<dbReference type="InterPro" id="IPR050222">
    <property type="entry name" value="MATE_MdtK"/>
</dbReference>
<feature type="transmembrane region" description="Helical" evidence="13">
    <location>
        <begin position="135"/>
        <end position="158"/>
    </location>
</feature>
<keyword evidence="7" id="KW-1003">Cell membrane</keyword>